<gene>
    <name evidence="3" type="ORF">NC653_013245</name>
</gene>
<evidence type="ECO:0000259" key="2">
    <source>
        <dbReference type="Pfam" id="PF26524"/>
    </source>
</evidence>
<name>A0AAD6QTX6_9ROSI</name>
<dbReference type="SUPFAM" id="SSF48371">
    <property type="entry name" value="ARM repeat"/>
    <property type="match status" value="1"/>
</dbReference>
<dbReference type="PANTHER" id="PTHR46578">
    <property type="entry name" value="ARM-REPEAT/TETRATRICOPEPTIDE REPEAT (TPR)-LIKE PROTEIN"/>
    <property type="match status" value="1"/>
</dbReference>
<feature type="non-terminal residue" evidence="3">
    <location>
        <position position="756"/>
    </location>
</feature>
<dbReference type="Gene3D" id="1.25.40.10">
    <property type="entry name" value="Tetratricopeptide repeat domain"/>
    <property type="match status" value="1"/>
</dbReference>
<dbReference type="PANTHER" id="PTHR46578:SF2">
    <property type="entry name" value="ARM-REPEAT_TETRATRICOPEPTIDE REPEAT (TPR)-LIKE PROTEIN"/>
    <property type="match status" value="1"/>
</dbReference>
<comment type="caution">
    <text evidence="3">The sequence shown here is derived from an EMBL/GenBank/DDBJ whole genome shotgun (WGS) entry which is preliminary data.</text>
</comment>
<protein>
    <recommendedName>
        <fullName evidence="2">ARM repeat N-terminal plant domain-containing protein</fullName>
    </recommendedName>
</protein>
<proteinExistence type="predicted"/>
<evidence type="ECO:0000313" key="3">
    <source>
        <dbReference type="EMBL" id="KAJ6996580.1"/>
    </source>
</evidence>
<keyword evidence="4" id="KW-1185">Reference proteome</keyword>
<feature type="domain" description="ARM repeat N-terminal plant" evidence="2">
    <location>
        <begin position="133"/>
        <end position="370"/>
    </location>
</feature>
<dbReference type="InterPro" id="IPR058868">
    <property type="entry name" value="ARM_7"/>
</dbReference>
<dbReference type="Pfam" id="PF26524">
    <property type="entry name" value="ARM_7"/>
    <property type="match status" value="1"/>
</dbReference>
<evidence type="ECO:0000256" key="1">
    <source>
        <dbReference type="SAM" id="MobiDB-lite"/>
    </source>
</evidence>
<dbReference type="Proteomes" id="UP001164929">
    <property type="component" value="Chromosome 5"/>
</dbReference>
<dbReference type="Gene3D" id="1.25.10.10">
    <property type="entry name" value="Leucine-rich Repeat Variant"/>
    <property type="match status" value="1"/>
</dbReference>
<organism evidence="3 4">
    <name type="scientific">Populus alba x Populus x berolinensis</name>
    <dbReference type="NCBI Taxonomy" id="444605"/>
    <lineage>
        <taxon>Eukaryota</taxon>
        <taxon>Viridiplantae</taxon>
        <taxon>Streptophyta</taxon>
        <taxon>Embryophyta</taxon>
        <taxon>Tracheophyta</taxon>
        <taxon>Spermatophyta</taxon>
        <taxon>Magnoliopsida</taxon>
        <taxon>eudicotyledons</taxon>
        <taxon>Gunneridae</taxon>
        <taxon>Pentapetalae</taxon>
        <taxon>rosids</taxon>
        <taxon>fabids</taxon>
        <taxon>Malpighiales</taxon>
        <taxon>Salicaceae</taxon>
        <taxon>Saliceae</taxon>
        <taxon>Populus</taxon>
    </lineage>
</organism>
<dbReference type="InterPro" id="IPR011989">
    <property type="entry name" value="ARM-like"/>
</dbReference>
<dbReference type="InterPro" id="IPR011990">
    <property type="entry name" value="TPR-like_helical_dom_sf"/>
</dbReference>
<sequence>IALKPGSSRAALKIVVLERLHCFHYNNYRSLSLSLSPPAVRIKQIREHRSPFSHTPLLFLSSHFSFSNKSELKKAGLTLICFQTTQEKNTFFFLLPDKFIVVLLLAYLSKEPSFNVYEFRVVDCLKMDKVSPDCPYPGCFFCVMKEGNPSKRRASILKFFRELPSQDDDGQVLPISGLWNTAMAHPNDPEFIELGIFECMVALIWKGLKNRRWLSHDQNIYIPYYAAHIIGSYTMNMEEFAESAIHAGVTPPLVELLRGRLTWVEQRVAVRALGHLATYTNTFPAVASHGEILELAIQLAMSSLEIVYSHFYQYADRRLSYHCDLLTRGMGGVEMESRKAEEWASQLQCWSLQLINCFAFKPEFLPTICKPEFLVKLPGMWGGLVNENSPAGIGLLRTICHHKLGRGPVASCPGIIEALCNIARSSDDWQYMAIDCLLWLIQDPSTCHKVIDKAVPALVDLAEITNLGDHKKLGDYIVNVLQECLQSQGTGRNTISNHVKELIEELLNSKQRLKWEKSMPKEDLHIKQAAALVVKLEGNSLFSSGNIAGAASKYSEALSLCPMRSKKERVVLYSNRAQCHLLLQQPLAAISDATRALCLHSPLNRHAKSLWRRAQAYDMLDLAKESLLDAILFINECSQSNDPDLSSRQNKVPDYAERLVKKQMRAAWLFREAAIKHGGVHGEGDAGDIYGQESDGSEWETASESDIGNDGRAEMGDEYDDDSEWKNEDKRKDKYDKVTLKDLKHGYNVHLAEDQS</sequence>
<dbReference type="FunFam" id="1.25.40.10:FF:000183">
    <property type="entry name" value="ARM-repeat/Tetratricopeptide repeat (TPR)-like protein"/>
    <property type="match status" value="1"/>
</dbReference>
<accession>A0AAD6QTX6</accession>
<dbReference type="AlphaFoldDB" id="A0AAD6QTX6"/>
<dbReference type="InterPro" id="IPR016024">
    <property type="entry name" value="ARM-type_fold"/>
</dbReference>
<dbReference type="EMBL" id="JAQIZT010000005">
    <property type="protein sequence ID" value="KAJ6996580.1"/>
    <property type="molecule type" value="Genomic_DNA"/>
</dbReference>
<evidence type="ECO:0000313" key="4">
    <source>
        <dbReference type="Proteomes" id="UP001164929"/>
    </source>
</evidence>
<feature type="region of interest" description="Disordered" evidence="1">
    <location>
        <begin position="681"/>
        <end position="732"/>
    </location>
</feature>
<dbReference type="SUPFAM" id="SSF48452">
    <property type="entry name" value="TPR-like"/>
    <property type="match status" value="1"/>
</dbReference>
<reference evidence="3" key="1">
    <citation type="journal article" date="2023" name="Mol. Ecol. Resour.">
        <title>Chromosome-level genome assembly of a triploid poplar Populus alba 'Berolinensis'.</title>
        <authorList>
            <person name="Chen S."/>
            <person name="Yu Y."/>
            <person name="Wang X."/>
            <person name="Wang S."/>
            <person name="Zhang T."/>
            <person name="Zhou Y."/>
            <person name="He R."/>
            <person name="Meng N."/>
            <person name="Wang Y."/>
            <person name="Liu W."/>
            <person name="Liu Z."/>
            <person name="Liu J."/>
            <person name="Guo Q."/>
            <person name="Huang H."/>
            <person name="Sederoff R.R."/>
            <person name="Wang G."/>
            <person name="Qu G."/>
            <person name="Chen S."/>
        </authorList>
    </citation>
    <scope>NUCLEOTIDE SEQUENCE</scope>
    <source>
        <strain evidence="3">SC-2020</strain>
    </source>
</reference>